<keyword evidence="2" id="KW-1185">Reference proteome</keyword>
<name>A0ABT3PSN6_9BACT</name>
<evidence type="ECO:0008006" key="3">
    <source>
        <dbReference type="Google" id="ProtNLM"/>
    </source>
</evidence>
<dbReference type="InterPro" id="IPR036515">
    <property type="entry name" value="Transposase_17_sf"/>
</dbReference>
<dbReference type="PANTHER" id="PTHR34322">
    <property type="entry name" value="TRANSPOSASE, Y1_TNP DOMAIN-CONTAINING"/>
    <property type="match status" value="1"/>
</dbReference>
<evidence type="ECO:0000313" key="2">
    <source>
        <dbReference type="Proteomes" id="UP001207918"/>
    </source>
</evidence>
<accession>A0ABT3PSN6</accession>
<comment type="caution">
    <text evidence="1">The sequence shown here is derived from an EMBL/GenBank/DDBJ whole genome shotgun (WGS) entry which is preliminary data.</text>
</comment>
<dbReference type="Gene3D" id="3.30.70.1290">
    <property type="entry name" value="Transposase IS200-like"/>
    <property type="match status" value="1"/>
</dbReference>
<evidence type="ECO:0000313" key="1">
    <source>
        <dbReference type="EMBL" id="MCW9708883.1"/>
    </source>
</evidence>
<protein>
    <recommendedName>
        <fullName evidence="3">Transposase IS200 like</fullName>
    </recommendedName>
</protein>
<gene>
    <name evidence="1" type="ORF">J6I44_18635</name>
</gene>
<sequence length="154" mass="17772">MPNHFHWLLYVRKVGKSKNVRETRQTALSGPAGEEQHPLIRKIAVLLSSYTQAINKQEQRSGSLFRQKTKSIKIDSREYGRICLYYIHHNPLKANLVDSLLKWEYSSFPDYAGIRSGSLINKKKTMELLSVGKKDILKKSCKKVSQNKIKNILE</sequence>
<proteinExistence type="predicted"/>
<dbReference type="PANTHER" id="PTHR34322:SF2">
    <property type="entry name" value="TRANSPOSASE IS200-LIKE DOMAIN-CONTAINING PROTEIN"/>
    <property type="match status" value="1"/>
</dbReference>
<dbReference type="EMBL" id="JAGGJA010000018">
    <property type="protein sequence ID" value="MCW9708883.1"/>
    <property type="molecule type" value="Genomic_DNA"/>
</dbReference>
<dbReference type="Proteomes" id="UP001207918">
    <property type="component" value="Unassembled WGS sequence"/>
</dbReference>
<dbReference type="SUPFAM" id="SSF143422">
    <property type="entry name" value="Transposase IS200-like"/>
    <property type="match status" value="1"/>
</dbReference>
<reference evidence="1 2" key="1">
    <citation type="submission" date="2021-03" db="EMBL/GenBank/DDBJ databases">
        <title>Aliifodinibius sp. nov., a new bacterium isolated from saline soil.</title>
        <authorList>
            <person name="Galisteo C."/>
            <person name="De La Haba R."/>
            <person name="Sanchez-Porro C."/>
            <person name="Ventosa A."/>
        </authorList>
    </citation>
    <scope>NUCLEOTIDE SEQUENCE [LARGE SCALE GENOMIC DNA]</scope>
    <source>
        <strain evidence="1 2">1BSP15-2V2</strain>
    </source>
</reference>
<organism evidence="1 2">
    <name type="scientific">Fodinibius salsisoli</name>
    <dbReference type="NCBI Taxonomy" id="2820877"/>
    <lineage>
        <taxon>Bacteria</taxon>
        <taxon>Pseudomonadati</taxon>
        <taxon>Balneolota</taxon>
        <taxon>Balneolia</taxon>
        <taxon>Balneolales</taxon>
        <taxon>Balneolaceae</taxon>
        <taxon>Fodinibius</taxon>
    </lineage>
</organism>
<dbReference type="RefSeq" id="WP_265767695.1">
    <property type="nucleotide sequence ID" value="NZ_JAGGJA010000018.1"/>
</dbReference>